<dbReference type="CDD" id="cd00118">
    <property type="entry name" value="LysM"/>
    <property type="match status" value="1"/>
</dbReference>
<dbReference type="GO" id="GO:0006508">
    <property type="term" value="P:proteolysis"/>
    <property type="evidence" value="ECO:0007669"/>
    <property type="project" value="UniProtKB-KW"/>
</dbReference>
<dbReference type="GO" id="GO:0004181">
    <property type="term" value="F:metallocarboxypeptidase activity"/>
    <property type="evidence" value="ECO:0007669"/>
    <property type="project" value="InterPro"/>
</dbReference>
<name>A0A7G8T6J6_9FIRM</name>
<dbReference type="PANTHER" id="PTHR11705:SF143">
    <property type="entry name" value="SLL0236 PROTEIN"/>
    <property type="match status" value="1"/>
</dbReference>
<dbReference type="GO" id="GO:0008270">
    <property type="term" value="F:zinc ion binding"/>
    <property type="evidence" value="ECO:0007669"/>
    <property type="project" value="InterPro"/>
</dbReference>
<dbReference type="Gene3D" id="3.40.630.10">
    <property type="entry name" value="Zn peptidases"/>
    <property type="match status" value="1"/>
</dbReference>
<evidence type="ECO:0000256" key="2">
    <source>
        <dbReference type="ARBA" id="ARBA00005988"/>
    </source>
</evidence>
<dbReference type="EMBL" id="CP060286">
    <property type="protein sequence ID" value="QNK39237.1"/>
    <property type="molecule type" value="Genomic_DNA"/>
</dbReference>
<comment type="cofactor">
    <cofactor evidence="1">
        <name>Zn(2+)</name>
        <dbReference type="ChEBI" id="CHEBI:29105"/>
    </cofactor>
</comment>
<dbReference type="InterPro" id="IPR018392">
    <property type="entry name" value="LysM"/>
</dbReference>
<comment type="similarity">
    <text evidence="2 7">Belongs to the peptidase M14 family.</text>
</comment>
<dbReference type="KEGG" id="cfem:HCR03_10680"/>
<feature type="active site" description="Proton donor/acceptor" evidence="7">
    <location>
        <position position="393"/>
    </location>
</feature>
<feature type="domain" description="Peptidase M14" evidence="9">
    <location>
        <begin position="128"/>
        <end position="423"/>
    </location>
</feature>
<dbReference type="InterPro" id="IPR002477">
    <property type="entry name" value="Peptidoglycan-bd-like"/>
</dbReference>
<dbReference type="PROSITE" id="PS52035">
    <property type="entry name" value="PEPTIDASE_M14"/>
    <property type="match status" value="1"/>
</dbReference>
<dbReference type="Pfam" id="PF01471">
    <property type="entry name" value="PG_binding_1"/>
    <property type="match status" value="1"/>
</dbReference>
<organism evidence="10 11">
    <name type="scientific">Caproicibacter fermentans</name>
    <dbReference type="NCBI Taxonomy" id="2576756"/>
    <lineage>
        <taxon>Bacteria</taxon>
        <taxon>Bacillati</taxon>
        <taxon>Bacillota</taxon>
        <taxon>Clostridia</taxon>
        <taxon>Eubacteriales</taxon>
        <taxon>Acutalibacteraceae</taxon>
        <taxon>Caproicibacter</taxon>
    </lineage>
</organism>
<dbReference type="Pfam" id="PF00246">
    <property type="entry name" value="Peptidase_M14"/>
    <property type="match status" value="1"/>
</dbReference>
<keyword evidence="3" id="KW-0645">Protease</keyword>
<dbReference type="InterPro" id="IPR036365">
    <property type="entry name" value="PGBD-like_sf"/>
</dbReference>
<dbReference type="GO" id="GO:0005615">
    <property type="term" value="C:extracellular space"/>
    <property type="evidence" value="ECO:0007669"/>
    <property type="project" value="TreeGrafter"/>
</dbReference>
<evidence type="ECO:0000256" key="4">
    <source>
        <dbReference type="ARBA" id="ARBA00022801"/>
    </source>
</evidence>
<dbReference type="AlphaFoldDB" id="A0A7G8T6J6"/>
<dbReference type="CDD" id="cd06229">
    <property type="entry name" value="M14_Endopeptidase_I"/>
    <property type="match status" value="1"/>
</dbReference>
<dbReference type="Pfam" id="PF01476">
    <property type="entry name" value="LysM"/>
    <property type="match status" value="1"/>
</dbReference>
<evidence type="ECO:0000313" key="11">
    <source>
        <dbReference type="Proteomes" id="UP000515909"/>
    </source>
</evidence>
<keyword evidence="6" id="KW-0482">Metalloprotease</keyword>
<evidence type="ECO:0000256" key="5">
    <source>
        <dbReference type="ARBA" id="ARBA00022833"/>
    </source>
</evidence>
<keyword evidence="5" id="KW-0862">Zinc</keyword>
<dbReference type="SMART" id="SM00631">
    <property type="entry name" value="Zn_pept"/>
    <property type="match status" value="1"/>
</dbReference>
<dbReference type="InterPro" id="IPR036779">
    <property type="entry name" value="LysM_dom_sf"/>
</dbReference>
<evidence type="ECO:0000256" key="7">
    <source>
        <dbReference type="PROSITE-ProRule" id="PRU01379"/>
    </source>
</evidence>
<dbReference type="Proteomes" id="UP000515909">
    <property type="component" value="Chromosome"/>
</dbReference>
<reference evidence="10 11" key="1">
    <citation type="submission" date="2020-08" db="EMBL/GenBank/DDBJ databases">
        <title>The isolate Caproiciproducens sp. 7D4C2 produces n-caproate at mildly acidic conditions from hexoses: genome and rBOX comparison with related strains and chain-elongating bacteria.</title>
        <authorList>
            <person name="Esquivel-Elizondo S."/>
            <person name="Bagci C."/>
            <person name="Temovska M."/>
            <person name="Jeon B.S."/>
            <person name="Bessarab I."/>
            <person name="Williams R.B.H."/>
            <person name="Huson D.H."/>
            <person name="Angenent L.T."/>
        </authorList>
    </citation>
    <scope>NUCLEOTIDE SEQUENCE [LARGE SCALE GENOMIC DNA]</scope>
    <source>
        <strain evidence="10 11">7D4C2</strain>
    </source>
</reference>
<dbReference type="InterPro" id="IPR000834">
    <property type="entry name" value="Peptidase_M14"/>
</dbReference>
<dbReference type="SMART" id="SM00257">
    <property type="entry name" value="LysM"/>
    <property type="match status" value="1"/>
</dbReference>
<evidence type="ECO:0000256" key="3">
    <source>
        <dbReference type="ARBA" id="ARBA00022670"/>
    </source>
</evidence>
<gene>
    <name evidence="10" type="ORF">HCR03_10680</name>
</gene>
<feature type="domain" description="LysM" evidence="8">
    <location>
        <begin position="73"/>
        <end position="117"/>
    </location>
</feature>
<dbReference type="PROSITE" id="PS51782">
    <property type="entry name" value="LYSM"/>
    <property type="match status" value="1"/>
</dbReference>
<evidence type="ECO:0000259" key="9">
    <source>
        <dbReference type="PROSITE" id="PS52035"/>
    </source>
</evidence>
<dbReference type="PANTHER" id="PTHR11705">
    <property type="entry name" value="PROTEASE FAMILY M14 CARBOXYPEPTIDASE A,B"/>
    <property type="match status" value="1"/>
</dbReference>
<dbReference type="RefSeq" id="WP_187034207.1">
    <property type="nucleotide sequence ID" value="NZ_CP060286.1"/>
</dbReference>
<dbReference type="Gene3D" id="1.10.101.10">
    <property type="entry name" value="PGBD-like superfamily/PGBD"/>
    <property type="match status" value="1"/>
</dbReference>
<dbReference type="Gene3D" id="3.10.350.10">
    <property type="entry name" value="LysM domain"/>
    <property type="match status" value="1"/>
</dbReference>
<dbReference type="InterPro" id="IPR034274">
    <property type="entry name" value="ENP1_M14_CPD"/>
</dbReference>
<keyword evidence="4" id="KW-0378">Hydrolase</keyword>
<dbReference type="SUPFAM" id="SSF47090">
    <property type="entry name" value="PGBD-like"/>
    <property type="match status" value="1"/>
</dbReference>
<dbReference type="SUPFAM" id="SSF53187">
    <property type="entry name" value="Zn-dependent exopeptidases"/>
    <property type="match status" value="1"/>
</dbReference>
<protein>
    <submittedName>
        <fullName evidence="10">Peptidoglycan-binding protein</fullName>
    </submittedName>
</protein>
<accession>A0A7G8T6J6</accession>
<evidence type="ECO:0000313" key="10">
    <source>
        <dbReference type="EMBL" id="QNK39237.1"/>
    </source>
</evidence>
<evidence type="ECO:0000256" key="6">
    <source>
        <dbReference type="ARBA" id="ARBA00023049"/>
    </source>
</evidence>
<evidence type="ECO:0000256" key="1">
    <source>
        <dbReference type="ARBA" id="ARBA00001947"/>
    </source>
</evidence>
<proteinExistence type="inferred from homology"/>
<evidence type="ECO:0000259" key="8">
    <source>
        <dbReference type="PROSITE" id="PS51782"/>
    </source>
</evidence>
<dbReference type="SUPFAM" id="SSF54106">
    <property type="entry name" value="LysM domain"/>
    <property type="match status" value="1"/>
</dbReference>
<sequence length="423" mass="47253">MRTLQEGMSGSDVMEIQSVLKRSGYFSGEVDGSFGPATREAVERFQRQFGLVPDGVVGPATWRVLERFLLGYDLYTVRRGDTFYGIAQKYGTTVQALSTANPELNPESLPVGRRIVVPYDFDVVPTDTAFTYEVLTHSIQGLKARYPFLEVTNSGNSVLGKTLYTLRLGRGSNQVFYNAAHHALEWITTPVLMKFAEDVLRAYAYGGELEGYDINSMWQRSSIYLMPMVNPDGVNLVIDGLQRGNPYSGDLVRWNSGSTDFSKDWEANIHGVDLNHNYDAAWQLGKEAAEALGITGPGPTRYPGPYPLSEPESRAVVRFTQNHNFRLVIAYHSQGRVIYWNFMNMAPQEAKVIGEQMAEITGYGLEEASGVTSYSGYKDWFTQEYRRPGYTVEVGTGTNPLPISQFDTIYATNLPMLLYTSTV</sequence>
<dbReference type="InterPro" id="IPR036366">
    <property type="entry name" value="PGBDSf"/>
</dbReference>